<dbReference type="EMBL" id="SLXA01000004">
    <property type="protein sequence ID" value="TCO85043.1"/>
    <property type="molecule type" value="Genomic_DNA"/>
</dbReference>
<feature type="domain" description="TPM" evidence="4">
    <location>
        <begin position="36"/>
        <end position="156"/>
    </location>
</feature>
<dbReference type="Proteomes" id="UP000295711">
    <property type="component" value="Unassembled WGS sequence"/>
</dbReference>
<dbReference type="RefSeq" id="WP_165873315.1">
    <property type="nucleotide sequence ID" value="NZ_JANKAQ010000004.1"/>
</dbReference>
<evidence type="ECO:0000259" key="4">
    <source>
        <dbReference type="Pfam" id="PF04536"/>
    </source>
</evidence>
<dbReference type="PANTHER" id="PTHR30373:SF2">
    <property type="entry name" value="UPF0603 PROTEIN YGCG"/>
    <property type="match status" value="1"/>
</dbReference>
<feature type="transmembrane region" description="Helical" evidence="2">
    <location>
        <begin position="319"/>
        <end position="338"/>
    </location>
</feature>
<evidence type="ECO:0000256" key="1">
    <source>
        <dbReference type="SAM" id="MobiDB-lite"/>
    </source>
</evidence>
<keyword evidence="2" id="KW-1133">Transmembrane helix</keyword>
<keyword evidence="2" id="KW-0472">Membrane</keyword>
<reference evidence="5 6" key="1">
    <citation type="submission" date="2019-03" db="EMBL/GenBank/DDBJ databases">
        <title>Genomic Encyclopedia of Type Strains, Phase IV (KMG-IV): sequencing the most valuable type-strain genomes for metagenomic binning, comparative biology and taxonomic classification.</title>
        <authorList>
            <person name="Goeker M."/>
        </authorList>
    </citation>
    <scope>NUCLEOTIDE SEQUENCE [LARGE SCALE GENOMIC DNA]</scope>
    <source>
        <strain evidence="5 6">DSM 28559</strain>
    </source>
</reference>
<dbReference type="AlphaFoldDB" id="A0A4R2LXJ6"/>
<evidence type="ECO:0000313" key="5">
    <source>
        <dbReference type="EMBL" id="TCO85043.1"/>
    </source>
</evidence>
<keyword evidence="2" id="KW-0812">Transmembrane</keyword>
<name>A0A4R2LXJ6_9FIRM</name>
<accession>A0A4R2LXJ6</accession>
<protein>
    <submittedName>
        <fullName evidence="5">Putative membrane protein YgcG</fullName>
    </submittedName>
</protein>
<evidence type="ECO:0000256" key="2">
    <source>
        <dbReference type="SAM" id="Phobius"/>
    </source>
</evidence>
<dbReference type="Pfam" id="PF04536">
    <property type="entry name" value="TPM_phosphatase"/>
    <property type="match status" value="2"/>
</dbReference>
<organism evidence="5 6">
    <name type="scientific">Frisingicoccus caecimuris</name>
    <dbReference type="NCBI Taxonomy" id="1796636"/>
    <lineage>
        <taxon>Bacteria</taxon>
        <taxon>Bacillati</taxon>
        <taxon>Bacillota</taxon>
        <taxon>Clostridia</taxon>
        <taxon>Lachnospirales</taxon>
        <taxon>Lachnospiraceae</taxon>
        <taxon>Frisingicoccus</taxon>
    </lineage>
</organism>
<dbReference type="InterPro" id="IPR007621">
    <property type="entry name" value="TPM_dom"/>
</dbReference>
<evidence type="ECO:0000313" key="6">
    <source>
        <dbReference type="Proteomes" id="UP000295711"/>
    </source>
</evidence>
<keyword evidence="6" id="KW-1185">Reference proteome</keyword>
<feature type="compositionally biased region" description="Gly residues" evidence="1">
    <location>
        <begin position="404"/>
        <end position="423"/>
    </location>
</feature>
<proteinExistence type="predicted"/>
<sequence>MKKLYTYLLLAMIWSCALFGSAGIRALADDAYVGIFDDAGILAEDQKTGLSSQIQALEAEYEIHLMIVTTEDTQGKEVADYADDFFEDHNGAGTSGAGLLLLIDMQHSELYISTSGEDIIHTFTDSRLDSIMDDIYDEAVNHNFYGSCQQFLTGVDHVLGGPETSDTTDETESEKEPRLLGNVLDEAVLLTESEVGKLEQRIGELESKTGFRVLITTTNSTGGKTSRDYAENFFKNHNDSGRVRNGLVYLINMEAREIYVYAAGNSVMESFSEANIDKMLDRIYKKVGDGKYYKSCDVFLDNVERYGVEGGNKLTAGRLLLQLAACMIVGAVIVFFLARNRGGKVVAGVNNYFVAGGANEILHRDQFINRTVTRQRIKSDDDDNSRGGRSSGGSSVHRSRSGTMHGGSGRSFGGGSRGGGRKF</sequence>
<gene>
    <name evidence="5" type="ORF">EV212_10496</name>
</gene>
<keyword evidence="3" id="KW-0732">Signal</keyword>
<feature type="domain" description="TPM" evidence="4">
    <location>
        <begin position="183"/>
        <end position="305"/>
    </location>
</feature>
<dbReference type="Gene3D" id="3.10.310.50">
    <property type="match status" value="2"/>
</dbReference>
<feature type="region of interest" description="Disordered" evidence="1">
    <location>
        <begin position="375"/>
        <end position="423"/>
    </location>
</feature>
<feature type="signal peptide" evidence="3">
    <location>
        <begin position="1"/>
        <end position="22"/>
    </location>
</feature>
<evidence type="ECO:0000256" key="3">
    <source>
        <dbReference type="SAM" id="SignalP"/>
    </source>
</evidence>
<dbReference type="PANTHER" id="PTHR30373">
    <property type="entry name" value="UPF0603 PROTEIN YGCG"/>
    <property type="match status" value="1"/>
</dbReference>
<comment type="caution">
    <text evidence="5">The sequence shown here is derived from an EMBL/GenBank/DDBJ whole genome shotgun (WGS) entry which is preliminary data.</text>
</comment>
<feature type="chain" id="PRO_5039451336" evidence="3">
    <location>
        <begin position="23"/>
        <end position="423"/>
    </location>
</feature>